<protein>
    <recommendedName>
        <fullName evidence="4">DUF2188 domain-containing protein</fullName>
    </recommendedName>
</protein>
<evidence type="ECO:0000256" key="1">
    <source>
        <dbReference type="SAM" id="MobiDB-lite"/>
    </source>
</evidence>
<dbReference type="RefSeq" id="WP_082922044.1">
    <property type="nucleotide sequence ID" value="NZ_BMIP01000015.1"/>
</dbReference>
<accession>A0A916ZBM9</accession>
<reference evidence="2" key="2">
    <citation type="submission" date="2020-09" db="EMBL/GenBank/DDBJ databases">
        <authorList>
            <person name="Sun Q."/>
            <person name="Zhou Y."/>
        </authorList>
    </citation>
    <scope>NUCLEOTIDE SEQUENCE</scope>
    <source>
        <strain evidence="2">CGMCC 1.15360</strain>
    </source>
</reference>
<dbReference type="Pfam" id="PF09954">
    <property type="entry name" value="DUF2188"/>
    <property type="match status" value="1"/>
</dbReference>
<dbReference type="AlphaFoldDB" id="A0A916ZBM9"/>
<dbReference type="InterPro" id="IPR018691">
    <property type="entry name" value="DUF2188"/>
</dbReference>
<evidence type="ECO:0000313" key="3">
    <source>
        <dbReference type="Proteomes" id="UP000612349"/>
    </source>
</evidence>
<dbReference type="EMBL" id="BMIP01000015">
    <property type="protein sequence ID" value="GGD84211.1"/>
    <property type="molecule type" value="Genomic_DNA"/>
</dbReference>
<feature type="compositionally biased region" description="Basic and acidic residues" evidence="1">
    <location>
        <begin position="53"/>
        <end position="79"/>
    </location>
</feature>
<gene>
    <name evidence="2" type="ORF">GCM10010990_37880</name>
</gene>
<dbReference type="Proteomes" id="UP000612349">
    <property type="component" value="Unassembled WGS sequence"/>
</dbReference>
<keyword evidence="3" id="KW-1185">Reference proteome</keyword>
<evidence type="ECO:0008006" key="4">
    <source>
        <dbReference type="Google" id="ProtNLM"/>
    </source>
</evidence>
<organism evidence="2 3">
    <name type="scientific">Croceicoccus mobilis</name>
    <dbReference type="NCBI Taxonomy" id="1703339"/>
    <lineage>
        <taxon>Bacteria</taxon>
        <taxon>Pseudomonadati</taxon>
        <taxon>Pseudomonadota</taxon>
        <taxon>Alphaproteobacteria</taxon>
        <taxon>Sphingomonadales</taxon>
        <taxon>Erythrobacteraceae</taxon>
        <taxon>Croceicoccus</taxon>
    </lineage>
</organism>
<comment type="caution">
    <text evidence="2">The sequence shown here is derived from an EMBL/GenBank/DDBJ whole genome shotgun (WGS) entry which is preliminary data.</text>
</comment>
<reference evidence="2" key="1">
    <citation type="journal article" date="2014" name="Int. J. Syst. Evol. Microbiol.">
        <title>Complete genome sequence of Corynebacterium casei LMG S-19264T (=DSM 44701T), isolated from a smear-ripened cheese.</title>
        <authorList>
            <consortium name="US DOE Joint Genome Institute (JGI-PGF)"/>
            <person name="Walter F."/>
            <person name="Albersmeier A."/>
            <person name="Kalinowski J."/>
            <person name="Ruckert C."/>
        </authorList>
    </citation>
    <scope>NUCLEOTIDE SEQUENCE</scope>
    <source>
        <strain evidence="2">CGMCC 1.15360</strain>
    </source>
</reference>
<name>A0A916ZBM9_9SPHN</name>
<feature type="region of interest" description="Disordered" evidence="1">
    <location>
        <begin position="1"/>
        <end position="79"/>
    </location>
</feature>
<evidence type="ECO:0000313" key="2">
    <source>
        <dbReference type="EMBL" id="GGD84211.1"/>
    </source>
</evidence>
<dbReference type="OrthoDB" id="8858565at2"/>
<feature type="compositionally biased region" description="Basic and acidic residues" evidence="1">
    <location>
        <begin position="30"/>
        <end position="46"/>
    </location>
</feature>
<proteinExistence type="predicted"/>
<sequence length="79" mass="8805">MSKGPKSHHVVPNPSGGWDVKRGGASRASTHHDTKREAIDRGRDISRNQNSEFRIHNRDGKIARSDSHGNDPCPPKDRK</sequence>